<keyword evidence="5" id="KW-0539">Nucleus</keyword>
<accession>A0A1L9RGP9</accession>
<dbReference type="Proteomes" id="UP000184383">
    <property type="component" value="Unassembled WGS sequence"/>
</dbReference>
<keyword evidence="4" id="KW-0158">Chromosome</keyword>
<comment type="similarity">
    <text evidence="3">Belongs to the CENP-O/MCM21 family.</text>
</comment>
<evidence type="ECO:0000256" key="1">
    <source>
        <dbReference type="ARBA" id="ARBA00004123"/>
    </source>
</evidence>
<evidence type="ECO:0000256" key="4">
    <source>
        <dbReference type="ARBA" id="ARBA00022454"/>
    </source>
</evidence>
<dbReference type="AlphaFoldDB" id="A0A1L9RGP9"/>
<gene>
    <name evidence="7" type="ORF">ASPWEDRAFT_173531</name>
</gene>
<organism evidence="7 8">
    <name type="scientific">Aspergillus wentii DTO 134E9</name>
    <dbReference type="NCBI Taxonomy" id="1073089"/>
    <lineage>
        <taxon>Eukaryota</taxon>
        <taxon>Fungi</taxon>
        <taxon>Dikarya</taxon>
        <taxon>Ascomycota</taxon>
        <taxon>Pezizomycotina</taxon>
        <taxon>Eurotiomycetes</taxon>
        <taxon>Eurotiomycetidae</taxon>
        <taxon>Eurotiales</taxon>
        <taxon>Aspergillaceae</taxon>
        <taxon>Aspergillus</taxon>
        <taxon>Aspergillus subgen. Cremei</taxon>
    </lineage>
</organism>
<dbReference type="GeneID" id="63746938"/>
<keyword evidence="6" id="KW-0137">Centromere</keyword>
<evidence type="ECO:0000256" key="6">
    <source>
        <dbReference type="ARBA" id="ARBA00023328"/>
    </source>
</evidence>
<dbReference type="Pfam" id="PF09496">
    <property type="entry name" value="CENP-O"/>
    <property type="match status" value="1"/>
</dbReference>
<name>A0A1L9RGP9_ASPWE</name>
<dbReference type="GO" id="GO:0031511">
    <property type="term" value="C:Mis6-Sim4 complex"/>
    <property type="evidence" value="ECO:0007669"/>
    <property type="project" value="TreeGrafter"/>
</dbReference>
<dbReference type="InterPro" id="IPR018464">
    <property type="entry name" value="CENP-O"/>
</dbReference>
<dbReference type="PANTHER" id="PTHR14582">
    <property type="entry name" value="INNER KINETOCHORE SUBUNIT MAL2"/>
    <property type="match status" value="1"/>
</dbReference>
<dbReference type="RefSeq" id="XP_040687776.1">
    <property type="nucleotide sequence ID" value="XM_040831090.1"/>
</dbReference>
<evidence type="ECO:0000256" key="3">
    <source>
        <dbReference type="ARBA" id="ARBA00007321"/>
    </source>
</evidence>
<evidence type="ECO:0000313" key="8">
    <source>
        <dbReference type="Proteomes" id="UP000184383"/>
    </source>
</evidence>
<proteinExistence type="inferred from homology"/>
<evidence type="ECO:0000256" key="5">
    <source>
        <dbReference type="ARBA" id="ARBA00023242"/>
    </source>
</evidence>
<dbReference type="OrthoDB" id="10050372at2759"/>
<comment type="subcellular location">
    <subcellularLocation>
        <location evidence="2">Chromosome</location>
        <location evidence="2">Centromere</location>
    </subcellularLocation>
    <subcellularLocation>
        <location evidence="1">Nucleus</location>
    </subcellularLocation>
</comment>
<dbReference type="PANTHER" id="PTHR14582:SF1">
    <property type="entry name" value="CENTROMERE PROTEIN O"/>
    <property type="match status" value="1"/>
</dbReference>
<evidence type="ECO:0000256" key="2">
    <source>
        <dbReference type="ARBA" id="ARBA00004584"/>
    </source>
</evidence>
<dbReference type="STRING" id="1073089.A0A1L9RGP9"/>
<reference evidence="8" key="1">
    <citation type="journal article" date="2017" name="Genome Biol.">
        <title>Comparative genomics reveals high biological diversity and specific adaptations in the industrially and medically important fungal genus Aspergillus.</title>
        <authorList>
            <person name="de Vries R.P."/>
            <person name="Riley R."/>
            <person name="Wiebenga A."/>
            <person name="Aguilar-Osorio G."/>
            <person name="Amillis S."/>
            <person name="Uchima C.A."/>
            <person name="Anderluh G."/>
            <person name="Asadollahi M."/>
            <person name="Askin M."/>
            <person name="Barry K."/>
            <person name="Battaglia E."/>
            <person name="Bayram O."/>
            <person name="Benocci T."/>
            <person name="Braus-Stromeyer S.A."/>
            <person name="Caldana C."/>
            <person name="Canovas D."/>
            <person name="Cerqueira G.C."/>
            <person name="Chen F."/>
            <person name="Chen W."/>
            <person name="Choi C."/>
            <person name="Clum A."/>
            <person name="Dos Santos R.A."/>
            <person name="Damasio A.R."/>
            <person name="Diallinas G."/>
            <person name="Emri T."/>
            <person name="Fekete E."/>
            <person name="Flipphi M."/>
            <person name="Freyberg S."/>
            <person name="Gallo A."/>
            <person name="Gournas C."/>
            <person name="Habgood R."/>
            <person name="Hainaut M."/>
            <person name="Harispe M.L."/>
            <person name="Henrissat B."/>
            <person name="Hilden K.S."/>
            <person name="Hope R."/>
            <person name="Hossain A."/>
            <person name="Karabika E."/>
            <person name="Karaffa L."/>
            <person name="Karanyi Z."/>
            <person name="Krasevec N."/>
            <person name="Kuo A."/>
            <person name="Kusch H."/>
            <person name="LaButti K."/>
            <person name="Lagendijk E.L."/>
            <person name="Lapidus A."/>
            <person name="Levasseur A."/>
            <person name="Lindquist E."/>
            <person name="Lipzen A."/>
            <person name="Logrieco A.F."/>
            <person name="MacCabe A."/>
            <person name="Maekelae M.R."/>
            <person name="Malavazi I."/>
            <person name="Melin P."/>
            <person name="Meyer V."/>
            <person name="Mielnichuk N."/>
            <person name="Miskei M."/>
            <person name="Molnar A.P."/>
            <person name="Mule G."/>
            <person name="Ngan C.Y."/>
            <person name="Orejas M."/>
            <person name="Orosz E."/>
            <person name="Ouedraogo J.P."/>
            <person name="Overkamp K.M."/>
            <person name="Park H.-S."/>
            <person name="Perrone G."/>
            <person name="Piumi F."/>
            <person name="Punt P.J."/>
            <person name="Ram A.F."/>
            <person name="Ramon A."/>
            <person name="Rauscher S."/>
            <person name="Record E."/>
            <person name="Riano-Pachon D.M."/>
            <person name="Robert V."/>
            <person name="Roehrig J."/>
            <person name="Ruller R."/>
            <person name="Salamov A."/>
            <person name="Salih N.S."/>
            <person name="Samson R.A."/>
            <person name="Sandor E."/>
            <person name="Sanguinetti M."/>
            <person name="Schuetze T."/>
            <person name="Sepcic K."/>
            <person name="Shelest E."/>
            <person name="Sherlock G."/>
            <person name="Sophianopoulou V."/>
            <person name="Squina F.M."/>
            <person name="Sun H."/>
            <person name="Susca A."/>
            <person name="Todd R.B."/>
            <person name="Tsang A."/>
            <person name="Unkles S.E."/>
            <person name="van de Wiele N."/>
            <person name="van Rossen-Uffink D."/>
            <person name="Oliveira J.V."/>
            <person name="Vesth T.C."/>
            <person name="Visser J."/>
            <person name="Yu J.-H."/>
            <person name="Zhou M."/>
            <person name="Andersen M.R."/>
            <person name="Archer D.B."/>
            <person name="Baker S.E."/>
            <person name="Benoit I."/>
            <person name="Brakhage A.A."/>
            <person name="Braus G.H."/>
            <person name="Fischer R."/>
            <person name="Frisvad J.C."/>
            <person name="Goldman G.H."/>
            <person name="Houbraken J."/>
            <person name="Oakley B."/>
            <person name="Pocsi I."/>
            <person name="Scazzocchio C."/>
            <person name="Seiboth B."/>
            <person name="vanKuyk P.A."/>
            <person name="Wortman J."/>
            <person name="Dyer P.S."/>
            <person name="Grigoriev I.V."/>
        </authorList>
    </citation>
    <scope>NUCLEOTIDE SEQUENCE [LARGE SCALE GENOMIC DNA]</scope>
    <source>
        <strain evidence="8">DTO 134E9</strain>
    </source>
</reference>
<dbReference type="EMBL" id="KV878213">
    <property type="protein sequence ID" value="OJJ34100.1"/>
    <property type="molecule type" value="Genomic_DNA"/>
</dbReference>
<protein>
    <recommendedName>
        <fullName evidence="9">Cenp-O kinetochore centromere component</fullName>
    </recommendedName>
</protein>
<evidence type="ECO:0008006" key="9">
    <source>
        <dbReference type="Google" id="ProtNLM"/>
    </source>
</evidence>
<dbReference type="GO" id="GO:0005634">
    <property type="term" value="C:nucleus"/>
    <property type="evidence" value="ECO:0007669"/>
    <property type="project" value="UniProtKB-SubCell"/>
</dbReference>
<evidence type="ECO:0000313" key="7">
    <source>
        <dbReference type="EMBL" id="OJJ34100.1"/>
    </source>
</evidence>
<sequence length="312" mass="35171">MEPTEPYLEEELDSDISSIRAEIRNLQKRRRFLSSSLLSSDYIQKRLKSTPTTASLSDNISPLVQAAGNHAESNHHRVAFSATTFPFKDPNPNSDSPNLLGVRIDVCARNGRFTNPYYVLLKRIPGDGEKRLRVHRHTIPAFISMEKLERRYLPSPPVSEDDVVEAELKPWKAKKQDLRALVRELRRELVAWHLRRGAMDLLREKLGAGRDDASDGNTSSEDQGQLPINSMGIVSLSPTTLETRYVRLEWEDGRVGRFKISSTGKVERAVVIGDQGRVKVLEDAMTGGDGKAETVLDRLIKYQNTSQTHVRS</sequence>
<keyword evidence="8" id="KW-1185">Reference proteome</keyword>
<dbReference type="VEuPathDB" id="FungiDB:ASPWEDRAFT_173531"/>